<dbReference type="AlphaFoldDB" id="A0AAE3G4A7"/>
<reference evidence="4" key="1">
    <citation type="submission" date="2022-03" db="EMBL/GenBank/DDBJ databases">
        <title>Genomic Encyclopedia of Type Strains, Phase III (KMG-III): the genomes of soil and plant-associated and newly described type strains.</title>
        <authorList>
            <person name="Whitman W."/>
        </authorList>
    </citation>
    <scope>NUCLEOTIDE SEQUENCE</scope>
    <source>
        <strain evidence="4">ANL 6-2</strain>
    </source>
</reference>
<keyword evidence="1 2" id="KW-0443">Lipid metabolism</keyword>
<feature type="active site" description="Nucleophile" evidence="2">
    <location>
        <position position="121"/>
    </location>
</feature>
<feature type="domain" description="PNPLA" evidence="3">
    <location>
        <begin position="76"/>
        <end position="318"/>
    </location>
</feature>
<name>A0AAE3G4A7_9GAMM</name>
<organism evidence="4 5">
    <name type="scientific">Natronocella acetinitrilica</name>
    <dbReference type="NCBI Taxonomy" id="414046"/>
    <lineage>
        <taxon>Bacteria</taxon>
        <taxon>Pseudomonadati</taxon>
        <taxon>Pseudomonadota</taxon>
        <taxon>Gammaproteobacteria</taxon>
        <taxon>Chromatiales</taxon>
        <taxon>Ectothiorhodospiraceae</taxon>
        <taxon>Natronocella</taxon>
    </lineage>
</organism>
<keyword evidence="2" id="KW-0378">Hydrolase</keyword>
<dbReference type="InterPro" id="IPR002641">
    <property type="entry name" value="PNPLA_dom"/>
</dbReference>
<dbReference type="EMBL" id="JALJXV010000006">
    <property type="protein sequence ID" value="MCP1675369.1"/>
    <property type="molecule type" value="Genomic_DNA"/>
</dbReference>
<dbReference type="Gene3D" id="3.40.1090.10">
    <property type="entry name" value="Cytosolic phospholipase A2 catalytic domain"/>
    <property type="match status" value="1"/>
</dbReference>
<proteinExistence type="predicted"/>
<dbReference type="PROSITE" id="PS51635">
    <property type="entry name" value="PNPLA"/>
    <property type="match status" value="1"/>
</dbReference>
<dbReference type="SUPFAM" id="SSF52151">
    <property type="entry name" value="FabD/lysophospholipase-like"/>
    <property type="match status" value="1"/>
</dbReference>
<feature type="short sequence motif" description="DGA/G" evidence="2">
    <location>
        <begin position="305"/>
        <end position="307"/>
    </location>
</feature>
<dbReference type="RefSeq" id="WP_253478765.1">
    <property type="nucleotide sequence ID" value="NZ_JALJXV010000006.1"/>
</dbReference>
<keyword evidence="2" id="KW-0442">Lipid degradation</keyword>
<sequence>MSNCAAAINVSERYAWERFLPQFTCNLLLGLILALALTACTARNVGPINEPASGSTQETARFINDYGDDGSLIVGVAFSGGGTRAAAFAYGIMSELDAISIDEIPRKRTVSDSIRMVSGTSGGAVAAAYFAFRGPDEFHHFRERFLLQDIEQSLHTSLASPANLVRALGGGMNDRDGFAKWLDDELFHGATFSAFDSDLAPLLWLNATDISHGVPFLFTHETFAALCSDLDQVRIADAVAASAALPVAFSPIDVRAYGPDCDYQTPSWKARALTDPHAPLRLNAYARALESYRGDNSLTLIRILDGGITDNIGITGLALARASAETPYGPLTEVQAVNLERLLFIVADAGKAPKPAWVMIDRSPRLREIAPALTNATIAASVRKGFDALGLAVRDWQQDIIRFRCGLTEEQVREHRGSLDGWNCSDVQIAVELLSFRDIEPSMQSRLNQIPTRLVLTEEQVDLVINAGREAVRKNAAIQTTVGDIRQGSDLNDENSDYDGPP</sequence>
<feature type="active site" description="Proton acceptor" evidence="2">
    <location>
        <position position="305"/>
    </location>
</feature>
<evidence type="ECO:0000313" key="4">
    <source>
        <dbReference type="EMBL" id="MCP1675369.1"/>
    </source>
</evidence>
<evidence type="ECO:0000256" key="1">
    <source>
        <dbReference type="ARBA" id="ARBA00023098"/>
    </source>
</evidence>
<dbReference type="GO" id="GO:0016787">
    <property type="term" value="F:hydrolase activity"/>
    <property type="evidence" value="ECO:0007669"/>
    <property type="project" value="UniProtKB-UniRule"/>
</dbReference>
<keyword evidence="5" id="KW-1185">Reference proteome</keyword>
<dbReference type="InterPro" id="IPR016035">
    <property type="entry name" value="Acyl_Trfase/lysoPLipase"/>
</dbReference>
<protein>
    <recommendedName>
        <fullName evidence="3">PNPLA domain-containing protein</fullName>
    </recommendedName>
</protein>
<comment type="caution">
    <text evidence="2">Lacks conserved residue(s) required for the propagation of feature annotation.</text>
</comment>
<comment type="caution">
    <text evidence="4">The sequence shown here is derived from an EMBL/GenBank/DDBJ whole genome shotgun (WGS) entry which is preliminary data.</text>
</comment>
<dbReference type="Proteomes" id="UP001205843">
    <property type="component" value="Unassembled WGS sequence"/>
</dbReference>
<evidence type="ECO:0000259" key="3">
    <source>
        <dbReference type="PROSITE" id="PS51635"/>
    </source>
</evidence>
<feature type="short sequence motif" description="GXSXG" evidence="2">
    <location>
        <begin position="119"/>
        <end position="123"/>
    </location>
</feature>
<evidence type="ECO:0000313" key="5">
    <source>
        <dbReference type="Proteomes" id="UP001205843"/>
    </source>
</evidence>
<gene>
    <name evidence="4" type="ORF">J2T57_002519</name>
</gene>
<accession>A0AAE3G4A7</accession>
<dbReference type="GO" id="GO:0016042">
    <property type="term" value="P:lipid catabolic process"/>
    <property type="evidence" value="ECO:0007669"/>
    <property type="project" value="UniProtKB-UniRule"/>
</dbReference>
<evidence type="ECO:0000256" key="2">
    <source>
        <dbReference type="PROSITE-ProRule" id="PRU01161"/>
    </source>
</evidence>
<dbReference type="Pfam" id="PF01734">
    <property type="entry name" value="Patatin"/>
    <property type="match status" value="1"/>
</dbReference>